<dbReference type="SUPFAM" id="SSF55594">
    <property type="entry name" value="HPr-like"/>
    <property type="match status" value="1"/>
</dbReference>
<dbReference type="Gene3D" id="3.30.1340.10">
    <property type="entry name" value="HPr-like"/>
    <property type="match status" value="1"/>
</dbReference>
<dbReference type="EMBL" id="DXGF01000045">
    <property type="protein sequence ID" value="HIW83193.1"/>
    <property type="molecule type" value="Genomic_DNA"/>
</dbReference>
<dbReference type="InterPro" id="IPR000032">
    <property type="entry name" value="HPr-like"/>
</dbReference>
<feature type="domain" description="HPr" evidence="4">
    <location>
        <begin position="1"/>
        <end position="85"/>
    </location>
</feature>
<evidence type="ECO:0000256" key="2">
    <source>
        <dbReference type="ARBA" id="ARBA00022490"/>
    </source>
</evidence>
<organism evidence="5 6">
    <name type="scientific">Candidatus Dorea gallistercoris</name>
    <dbReference type="NCBI Taxonomy" id="2838542"/>
    <lineage>
        <taxon>Bacteria</taxon>
        <taxon>Bacillati</taxon>
        <taxon>Bacillota</taxon>
        <taxon>Clostridia</taxon>
        <taxon>Lachnospirales</taxon>
        <taxon>Lachnospiraceae</taxon>
        <taxon>Dorea</taxon>
    </lineage>
</organism>
<evidence type="ECO:0000313" key="6">
    <source>
        <dbReference type="Proteomes" id="UP000824263"/>
    </source>
</evidence>
<dbReference type="InterPro" id="IPR050399">
    <property type="entry name" value="HPr"/>
</dbReference>
<dbReference type="Proteomes" id="UP000824263">
    <property type="component" value="Unassembled WGS sequence"/>
</dbReference>
<dbReference type="PRINTS" id="PR00107">
    <property type="entry name" value="PHOSPHOCPHPR"/>
</dbReference>
<protein>
    <submittedName>
        <fullName evidence="5">HPr family phosphocarrier protein</fullName>
    </submittedName>
</protein>
<comment type="caution">
    <text evidence="5">The sequence shown here is derived from an EMBL/GenBank/DDBJ whole genome shotgun (WGS) entry which is preliminary data.</text>
</comment>
<dbReference type="InterPro" id="IPR035895">
    <property type="entry name" value="HPr-like_sf"/>
</dbReference>
<gene>
    <name evidence="5" type="ORF">H9873_02585</name>
</gene>
<dbReference type="Pfam" id="PF00381">
    <property type="entry name" value="PTS-HPr"/>
    <property type="match status" value="1"/>
</dbReference>
<evidence type="ECO:0000259" key="4">
    <source>
        <dbReference type="PROSITE" id="PS51350"/>
    </source>
</evidence>
<dbReference type="GO" id="GO:0005737">
    <property type="term" value="C:cytoplasm"/>
    <property type="evidence" value="ECO:0007669"/>
    <property type="project" value="UniProtKB-SubCell"/>
</dbReference>
<sequence length="85" mass="9205">MKTIKYTIQDELGIHARPAGVLVKEVKKFQSKITLEGNGKTAEAGKLLAVMGMGIKHGTEITITAEGPDEDEAIAAMETFFKENL</sequence>
<dbReference type="PANTHER" id="PTHR33705:SF2">
    <property type="entry name" value="PHOSPHOCARRIER PROTEIN NPR"/>
    <property type="match status" value="1"/>
</dbReference>
<evidence type="ECO:0000313" key="5">
    <source>
        <dbReference type="EMBL" id="HIW83193.1"/>
    </source>
</evidence>
<comment type="subcellular location">
    <subcellularLocation>
        <location evidence="1">Cytoplasm</location>
    </subcellularLocation>
</comment>
<reference evidence="5" key="2">
    <citation type="submission" date="2021-04" db="EMBL/GenBank/DDBJ databases">
        <authorList>
            <person name="Gilroy R."/>
        </authorList>
    </citation>
    <scope>NUCLEOTIDE SEQUENCE</scope>
    <source>
        <strain evidence="5">ChiSxjej1B13-11762</strain>
    </source>
</reference>
<keyword evidence="3" id="KW-0598">Phosphotransferase system</keyword>
<evidence type="ECO:0000256" key="3">
    <source>
        <dbReference type="ARBA" id="ARBA00022683"/>
    </source>
</evidence>
<keyword evidence="2" id="KW-0963">Cytoplasm</keyword>
<name>A0A9D1R7Y4_9FIRM</name>
<dbReference type="NCBIfam" id="TIGR01003">
    <property type="entry name" value="PTS_HPr_family"/>
    <property type="match status" value="1"/>
</dbReference>
<proteinExistence type="predicted"/>
<dbReference type="GO" id="GO:0009401">
    <property type="term" value="P:phosphoenolpyruvate-dependent sugar phosphotransferase system"/>
    <property type="evidence" value="ECO:0007669"/>
    <property type="project" value="UniProtKB-KW"/>
</dbReference>
<dbReference type="PANTHER" id="PTHR33705">
    <property type="entry name" value="PHOSPHOCARRIER PROTEIN HPR"/>
    <property type="match status" value="1"/>
</dbReference>
<reference evidence="5" key="1">
    <citation type="journal article" date="2021" name="PeerJ">
        <title>Extensive microbial diversity within the chicken gut microbiome revealed by metagenomics and culture.</title>
        <authorList>
            <person name="Gilroy R."/>
            <person name="Ravi A."/>
            <person name="Getino M."/>
            <person name="Pursley I."/>
            <person name="Horton D.L."/>
            <person name="Alikhan N.F."/>
            <person name="Baker D."/>
            <person name="Gharbi K."/>
            <person name="Hall N."/>
            <person name="Watson M."/>
            <person name="Adriaenssens E.M."/>
            <person name="Foster-Nyarko E."/>
            <person name="Jarju S."/>
            <person name="Secka A."/>
            <person name="Antonio M."/>
            <person name="Oren A."/>
            <person name="Chaudhuri R.R."/>
            <person name="La Ragione R."/>
            <person name="Hildebrand F."/>
            <person name="Pallen M.J."/>
        </authorList>
    </citation>
    <scope>NUCLEOTIDE SEQUENCE</scope>
    <source>
        <strain evidence="5">ChiSxjej1B13-11762</strain>
    </source>
</reference>
<dbReference type="CDD" id="cd00367">
    <property type="entry name" value="PTS-HPr_like"/>
    <property type="match status" value="1"/>
</dbReference>
<accession>A0A9D1R7Y4</accession>
<dbReference type="PROSITE" id="PS51350">
    <property type="entry name" value="PTS_HPR_DOM"/>
    <property type="match status" value="1"/>
</dbReference>
<dbReference type="AlphaFoldDB" id="A0A9D1R7Y4"/>
<evidence type="ECO:0000256" key="1">
    <source>
        <dbReference type="ARBA" id="ARBA00004496"/>
    </source>
</evidence>